<evidence type="ECO:0000313" key="14">
    <source>
        <dbReference type="EMBL" id="QSQ07706.1"/>
    </source>
</evidence>
<evidence type="ECO:0000256" key="8">
    <source>
        <dbReference type="ARBA" id="ARBA00022840"/>
    </source>
</evidence>
<evidence type="ECO:0000256" key="12">
    <source>
        <dbReference type="ARBA" id="ARBA00023264"/>
    </source>
</evidence>
<dbReference type="InterPro" id="IPR045540">
    <property type="entry name" value="YegS/DAGK_C"/>
</dbReference>
<dbReference type="PANTHER" id="PTHR12358">
    <property type="entry name" value="SPHINGOSINE KINASE"/>
    <property type="match status" value="1"/>
</dbReference>
<dbReference type="AlphaFoldDB" id="A0A8A0RKD5"/>
<comment type="cofactor">
    <cofactor evidence="1">
        <name>Mg(2+)</name>
        <dbReference type="ChEBI" id="CHEBI:18420"/>
    </cofactor>
</comment>
<dbReference type="NCBIfam" id="NF009605">
    <property type="entry name" value="PRK13059.1"/>
    <property type="match status" value="1"/>
</dbReference>
<dbReference type="GO" id="GO:0008654">
    <property type="term" value="P:phospholipid biosynthetic process"/>
    <property type="evidence" value="ECO:0007669"/>
    <property type="project" value="UniProtKB-KW"/>
</dbReference>
<dbReference type="GO" id="GO:0004143">
    <property type="term" value="F:ATP-dependent diacylglycerol kinase activity"/>
    <property type="evidence" value="ECO:0007669"/>
    <property type="project" value="UniProtKB-EC"/>
</dbReference>
<evidence type="ECO:0000256" key="1">
    <source>
        <dbReference type="ARBA" id="ARBA00001946"/>
    </source>
</evidence>
<evidence type="ECO:0000256" key="11">
    <source>
        <dbReference type="ARBA" id="ARBA00023209"/>
    </source>
</evidence>
<dbReference type="PROSITE" id="PS50146">
    <property type="entry name" value="DAGK"/>
    <property type="match status" value="1"/>
</dbReference>
<dbReference type="SMART" id="SM00046">
    <property type="entry name" value="DAGKc"/>
    <property type="match status" value="1"/>
</dbReference>
<evidence type="ECO:0000256" key="6">
    <source>
        <dbReference type="ARBA" id="ARBA00022741"/>
    </source>
</evidence>
<keyword evidence="9" id="KW-0460">Magnesium</keyword>
<dbReference type="SUPFAM" id="SSF111331">
    <property type="entry name" value="NAD kinase/diacylglycerol kinase-like"/>
    <property type="match status" value="1"/>
</dbReference>
<keyword evidence="5" id="KW-0479">Metal-binding</keyword>
<protein>
    <submittedName>
        <fullName evidence="14">Diacylglycerol kinase</fullName>
        <ecNumber evidence="14">2.7.1.107</ecNumber>
    </submittedName>
</protein>
<dbReference type="GO" id="GO:0005524">
    <property type="term" value="F:ATP binding"/>
    <property type="evidence" value="ECO:0007669"/>
    <property type="project" value="UniProtKB-KW"/>
</dbReference>
<keyword evidence="4 14" id="KW-0808">Transferase</keyword>
<dbReference type="InterPro" id="IPR016064">
    <property type="entry name" value="NAD/diacylglycerol_kinase_sf"/>
</dbReference>
<keyword evidence="6" id="KW-0547">Nucleotide-binding</keyword>
<evidence type="ECO:0000256" key="7">
    <source>
        <dbReference type="ARBA" id="ARBA00022777"/>
    </source>
</evidence>
<dbReference type="Proteomes" id="UP000662904">
    <property type="component" value="Chromosome"/>
</dbReference>
<dbReference type="Gene3D" id="2.60.200.40">
    <property type="match status" value="1"/>
</dbReference>
<dbReference type="InterPro" id="IPR005218">
    <property type="entry name" value="Diacylglycerol/lipid_kinase"/>
</dbReference>
<sequence>MKKIMFIYNPSSGDGSITNYLDEIIDRFKQKGFYIVPHRTFMKGDLNPAMGELKRDDYHCIIAAGGDGTVSNVVNFMLKYNLNIPLGLFPWGTVNDFAGYLNIPKNVKGCCDIITGGKTRSIDVGRVNDSYFINVVSAGFLTDVAHKTDTTLKHILGKLAYYLKGIEGLPRVRPIKIRIEDGCRVFEEKVYLLLVLNSSSAGGFNKLAPKAGLDDGQLDVLAIKACSIPEFLNLSFKVLKNEHLSDPNVIYFKGEKFTISSDEAVETDVDGELGPLLPLDIKVIPGRVRVFVES</sequence>
<dbReference type="Pfam" id="PF19279">
    <property type="entry name" value="YegS_C"/>
    <property type="match status" value="1"/>
</dbReference>
<evidence type="ECO:0000256" key="10">
    <source>
        <dbReference type="ARBA" id="ARBA00023098"/>
    </source>
</evidence>
<keyword evidence="10" id="KW-0443">Lipid metabolism</keyword>
<gene>
    <name evidence="14" type="primary">dagK</name>
    <name evidence="14" type="ORF">H0A61_00022</name>
</gene>
<evidence type="ECO:0000256" key="2">
    <source>
        <dbReference type="ARBA" id="ARBA00005983"/>
    </source>
</evidence>
<accession>A0A8A0RKD5</accession>
<dbReference type="Pfam" id="PF00781">
    <property type="entry name" value="DAGK_cat"/>
    <property type="match status" value="1"/>
</dbReference>
<dbReference type="Gene3D" id="3.40.50.10330">
    <property type="entry name" value="Probable inorganic polyphosphate/atp-NAD kinase, domain 1"/>
    <property type="match status" value="1"/>
</dbReference>
<evidence type="ECO:0000313" key="15">
    <source>
        <dbReference type="Proteomes" id="UP000662904"/>
    </source>
</evidence>
<dbReference type="GO" id="GO:0046872">
    <property type="term" value="F:metal ion binding"/>
    <property type="evidence" value="ECO:0007669"/>
    <property type="project" value="UniProtKB-KW"/>
</dbReference>
<keyword evidence="3" id="KW-0444">Lipid biosynthesis</keyword>
<evidence type="ECO:0000256" key="9">
    <source>
        <dbReference type="ARBA" id="ARBA00022842"/>
    </source>
</evidence>
<feature type="domain" description="DAGKc" evidence="13">
    <location>
        <begin position="1"/>
        <end position="131"/>
    </location>
</feature>
<dbReference type="EC" id="2.7.1.107" evidence="14"/>
<keyword evidence="7 14" id="KW-0418">Kinase</keyword>
<evidence type="ECO:0000256" key="4">
    <source>
        <dbReference type="ARBA" id="ARBA00022679"/>
    </source>
</evidence>
<evidence type="ECO:0000256" key="3">
    <source>
        <dbReference type="ARBA" id="ARBA00022516"/>
    </source>
</evidence>
<keyword evidence="8" id="KW-0067">ATP-binding</keyword>
<keyword evidence="15" id="KW-1185">Reference proteome</keyword>
<dbReference type="InterPro" id="IPR001206">
    <property type="entry name" value="Diacylglycerol_kinase_cat_dom"/>
</dbReference>
<reference evidence="14" key="1">
    <citation type="submission" date="2020-07" db="EMBL/GenBank/DDBJ databases">
        <title>Koleobacter methoxysyntrophicus gen. nov., sp. nov., a novel anaerobic bacterium isolated from deep subsurface oil field and proposal of Koleobacterales ord. nov. in the phylum Firmicutes.</title>
        <authorList>
            <person name="Sakamoto S."/>
            <person name="Tamaki H."/>
        </authorList>
    </citation>
    <scope>NUCLEOTIDE SEQUENCE</scope>
    <source>
        <strain evidence="14">NRmbB1</strain>
    </source>
</reference>
<evidence type="ECO:0000256" key="5">
    <source>
        <dbReference type="ARBA" id="ARBA00022723"/>
    </source>
</evidence>
<comment type="similarity">
    <text evidence="2">Belongs to the diacylglycerol/lipid kinase family.</text>
</comment>
<name>A0A8A0RKD5_9FIRM</name>
<organism evidence="14 15">
    <name type="scientific">Koleobacter methoxysyntrophicus</name>
    <dbReference type="NCBI Taxonomy" id="2751313"/>
    <lineage>
        <taxon>Bacteria</taxon>
        <taxon>Bacillati</taxon>
        <taxon>Bacillota</taxon>
        <taxon>Clostridia</taxon>
        <taxon>Koleobacterales</taxon>
        <taxon>Koleobacteraceae</taxon>
        <taxon>Koleobacter</taxon>
    </lineage>
</organism>
<dbReference type="PANTHER" id="PTHR12358:SF106">
    <property type="entry name" value="LIPID KINASE YEGS"/>
    <property type="match status" value="1"/>
</dbReference>
<dbReference type="KEGG" id="kme:H0A61_00022"/>
<dbReference type="EMBL" id="CP059066">
    <property type="protein sequence ID" value="QSQ07706.1"/>
    <property type="molecule type" value="Genomic_DNA"/>
</dbReference>
<dbReference type="InterPro" id="IPR017438">
    <property type="entry name" value="ATP-NAD_kinase_N"/>
</dbReference>
<dbReference type="NCBIfam" id="TIGR00147">
    <property type="entry name" value="YegS/Rv2252/BmrU family lipid kinase"/>
    <property type="match status" value="1"/>
</dbReference>
<dbReference type="GO" id="GO:0005886">
    <property type="term" value="C:plasma membrane"/>
    <property type="evidence" value="ECO:0007669"/>
    <property type="project" value="TreeGrafter"/>
</dbReference>
<proteinExistence type="inferred from homology"/>
<evidence type="ECO:0000259" key="13">
    <source>
        <dbReference type="PROSITE" id="PS50146"/>
    </source>
</evidence>
<dbReference type="RefSeq" id="WP_206707965.1">
    <property type="nucleotide sequence ID" value="NZ_CP059066.1"/>
</dbReference>
<dbReference type="InterPro" id="IPR050187">
    <property type="entry name" value="Lipid_Phosphate_FormReg"/>
</dbReference>
<keyword evidence="11" id="KW-0594">Phospholipid biosynthesis</keyword>
<keyword evidence="12" id="KW-1208">Phospholipid metabolism</keyword>